<evidence type="ECO:0000313" key="2">
    <source>
        <dbReference type="Proteomes" id="UP000036681"/>
    </source>
</evidence>
<organism evidence="2 3">
    <name type="scientific">Ascaris lumbricoides</name>
    <name type="common">Giant roundworm</name>
    <dbReference type="NCBI Taxonomy" id="6252"/>
    <lineage>
        <taxon>Eukaryota</taxon>
        <taxon>Metazoa</taxon>
        <taxon>Ecdysozoa</taxon>
        <taxon>Nematoda</taxon>
        <taxon>Chromadorea</taxon>
        <taxon>Rhabditida</taxon>
        <taxon>Spirurina</taxon>
        <taxon>Ascaridomorpha</taxon>
        <taxon>Ascaridoidea</taxon>
        <taxon>Ascarididae</taxon>
        <taxon>Ascaris</taxon>
    </lineage>
</organism>
<protein>
    <submittedName>
        <fullName evidence="3">ANIS5_cation-bd domain-containing protein</fullName>
    </submittedName>
</protein>
<dbReference type="Proteomes" id="UP000036681">
    <property type="component" value="Unplaced"/>
</dbReference>
<dbReference type="Pfam" id="PF02520">
    <property type="entry name" value="ANIS5_cation-bd"/>
    <property type="match status" value="1"/>
</dbReference>
<dbReference type="AlphaFoldDB" id="A0A0M3IMC4"/>
<dbReference type="WBParaSite" id="ALUE_0001990201-mRNA-1">
    <property type="protein sequence ID" value="ALUE_0001990201-mRNA-1"/>
    <property type="gene ID" value="ALUE_0001990201"/>
</dbReference>
<proteinExistence type="predicted"/>
<reference evidence="3" key="1">
    <citation type="submission" date="2017-02" db="UniProtKB">
        <authorList>
            <consortium name="WormBaseParasite"/>
        </authorList>
    </citation>
    <scope>IDENTIFICATION</scope>
</reference>
<keyword evidence="2" id="KW-1185">Reference proteome</keyword>
<evidence type="ECO:0000259" key="1">
    <source>
        <dbReference type="Pfam" id="PF02520"/>
    </source>
</evidence>
<accession>A0A0M3IMC4</accession>
<name>A0A0M3IMC4_ASCLU</name>
<dbReference type="InterPro" id="IPR003677">
    <property type="entry name" value="ANIS5_cation-bd"/>
</dbReference>
<evidence type="ECO:0000313" key="3">
    <source>
        <dbReference type="WBParaSite" id="ALUE_0001990201-mRNA-1"/>
    </source>
</evidence>
<sequence>MYGATEIGQHHFCLSYDLSAKRIRPYRLKSFFLPNISSEAADRFCSILLNENMTKAELRNEIAKWAKEQGITIAKIYARWLRKHEQAQQAIALKRRSLATSLSDEAKAVHENIEAILRDQNITPEEEALMAWLIKLHELNDAVTSRSDVQHRLRERLLEHMQRFRLGIAEHFRRMNHLIGSFFGRNCERCYHHMHHPHHMHGCHHCFNDTPPAPIQYFIDPRRVHYWP</sequence>
<feature type="domain" description="SXP/RAL-2 family protein Ani s 5-like cation-binding" evidence="1">
    <location>
        <begin position="39"/>
        <end position="127"/>
    </location>
</feature>